<accession>A0ABW9E092</accession>
<reference evidence="2 3" key="1">
    <citation type="journal article" date="2024" name="Chem. Sci.">
        <title>Discovery of megapolipeptins by genome mining of a Burkholderiales bacteria collection.</title>
        <authorList>
            <person name="Paulo B.S."/>
            <person name="Recchia M.J.J."/>
            <person name="Lee S."/>
            <person name="Fergusson C.H."/>
            <person name="Romanowski S.B."/>
            <person name="Hernandez A."/>
            <person name="Krull N."/>
            <person name="Liu D.Y."/>
            <person name="Cavanagh H."/>
            <person name="Bos A."/>
            <person name="Gray C.A."/>
            <person name="Murphy B.T."/>
            <person name="Linington R.G."/>
            <person name="Eustaquio A.S."/>
        </authorList>
    </citation>
    <scope>NUCLEOTIDE SEQUENCE [LARGE SCALE GENOMIC DNA]</scope>
    <source>
        <strain evidence="2 3">RL17-338-BIC-A</strain>
    </source>
</reference>
<dbReference type="SUPFAM" id="SSF51182">
    <property type="entry name" value="RmlC-like cupins"/>
    <property type="match status" value="1"/>
</dbReference>
<dbReference type="EMBL" id="JAQQCF010000029">
    <property type="protein sequence ID" value="MFM0640559.1"/>
    <property type="molecule type" value="Genomic_DNA"/>
</dbReference>
<dbReference type="InterPro" id="IPR011051">
    <property type="entry name" value="RmlC_Cupin_sf"/>
</dbReference>
<proteinExistence type="predicted"/>
<dbReference type="Proteomes" id="UP001629432">
    <property type="component" value="Unassembled WGS sequence"/>
</dbReference>
<dbReference type="Gene3D" id="2.60.120.10">
    <property type="entry name" value="Jelly Rolls"/>
    <property type="match status" value="1"/>
</dbReference>
<keyword evidence="3" id="KW-1185">Reference proteome</keyword>
<sequence>MNDTLTKDHTDIRADKRVVRKAGSYFVSPDAIPWTSFPFPDTQFKLLSVNFERGSMTLILRAGPEALTPLHKHIGAAELFVLNGWFSYEEGKGTKGDFVYEAGGVIHIAEAGNGVEALIVFQGPIVGLDDNHGVTGIIDAELVYALAKANNATAHIDKSLAAMADSI</sequence>
<dbReference type="RefSeq" id="WP_408232298.1">
    <property type="nucleotide sequence ID" value="NZ_JAQQCF010000029.1"/>
</dbReference>
<dbReference type="InterPro" id="IPR025979">
    <property type="entry name" value="ChrR-like_cupin_dom"/>
</dbReference>
<organism evidence="2 3">
    <name type="scientific">Paraburkholderia metrosideri</name>
    <dbReference type="NCBI Taxonomy" id="580937"/>
    <lineage>
        <taxon>Bacteria</taxon>
        <taxon>Pseudomonadati</taxon>
        <taxon>Pseudomonadota</taxon>
        <taxon>Betaproteobacteria</taxon>
        <taxon>Burkholderiales</taxon>
        <taxon>Burkholderiaceae</taxon>
        <taxon>Paraburkholderia</taxon>
    </lineage>
</organism>
<evidence type="ECO:0000313" key="2">
    <source>
        <dbReference type="EMBL" id="MFM0640559.1"/>
    </source>
</evidence>
<comment type="caution">
    <text evidence="2">The sequence shown here is derived from an EMBL/GenBank/DDBJ whole genome shotgun (WGS) entry which is preliminary data.</text>
</comment>
<protein>
    <submittedName>
        <fullName evidence="2">Cupin domain-containing protein</fullName>
    </submittedName>
</protein>
<feature type="domain" description="ChrR-like cupin" evidence="1">
    <location>
        <begin position="26"/>
        <end position="125"/>
    </location>
</feature>
<name>A0ABW9E092_9BURK</name>
<evidence type="ECO:0000313" key="3">
    <source>
        <dbReference type="Proteomes" id="UP001629432"/>
    </source>
</evidence>
<dbReference type="InterPro" id="IPR014710">
    <property type="entry name" value="RmlC-like_jellyroll"/>
</dbReference>
<dbReference type="Pfam" id="PF12973">
    <property type="entry name" value="Cupin_7"/>
    <property type="match status" value="1"/>
</dbReference>
<evidence type="ECO:0000259" key="1">
    <source>
        <dbReference type="Pfam" id="PF12973"/>
    </source>
</evidence>
<gene>
    <name evidence="2" type="ORF">PQQ63_28075</name>
</gene>